<keyword evidence="2" id="KW-0378">Hydrolase</keyword>
<protein>
    <submittedName>
        <fullName evidence="4">Mutt domain protein</fullName>
    </submittedName>
</protein>
<dbReference type="InterPro" id="IPR015797">
    <property type="entry name" value="NUDIX_hydrolase-like_dom_sf"/>
</dbReference>
<dbReference type="AlphaFoldDB" id="M0ZQG2"/>
<reference evidence="4" key="2">
    <citation type="submission" date="2015-06" db="UniProtKB">
        <authorList>
            <consortium name="EnsemblPlants"/>
        </authorList>
    </citation>
    <scope>IDENTIFICATION</scope>
    <source>
        <strain evidence="4">DM1-3 516 R44</strain>
    </source>
</reference>
<accession>M0ZQG2</accession>
<dbReference type="GO" id="GO:0051287">
    <property type="term" value="F:NAD binding"/>
    <property type="evidence" value="ECO:0000318"/>
    <property type="project" value="GO_Central"/>
</dbReference>
<dbReference type="EnsemblPlants" id="PGSC0003DMT400005803">
    <property type="protein sequence ID" value="PGSC0003DMT400005803"/>
    <property type="gene ID" value="PGSC0003DMG401002270"/>
</dbReference>
<dbReference type="PANTHER" id="PTHR13994">
    <property type="entry name" value="NUDIX HYDROLASE RELATED"/>
    <property type="match status" value="1"/>
</dbReference>
<evidence type="ECO:0000313" key="4">
    <source>
        <dbReference type="EnsemblPlants" id="PGSC0003DMT400005803"/>
    </source>
</evidence>
<dbReference type="InterPro" id="IPR003293">
    <property type="entry name" value="Nudix_hydrolase6-like"/>
</dbReference>
<dbReference type="HOGENOM" id="CLU_054299_0_0_1"/>
<reference evidence="5" key="1">
    <citation type="journal article" date="2011" name="Nature">
        <title>Genome sequence and analysis of the tuber crop potato.</title>
        <authorList>
            <consortium name="The Potato Genome Sequencing Consortium"/>
        </authorList>
    </citation>
    <scope>NUCLEOTIDE SEQUENCE [LARGE SCALE GENOMIC DNA]</scope>
    <source>
        <strain evidence="5">cv. DM1-3 516 R44</strain>
    </source>
</reference>
<dbReference type="InterPro" id="IPR040618">
    <property type="entry name" value="Pre-Nudix"/>
</dbReference>
<dbReference type="Gene3D" id="3.90.79.10">
    <property type="entry name" value="Nucleoside Triphosphate Pyrophosphohydrolase"/>
    <property type="match status" value="1"/>
</dbReference>
<evidence type="ECO:0000259" key="3">
    <source>
        <dbReference type="Pfam" id="PF18290"/>
    </source>
</evidence>
<feature type="domain" description="Pre-nudix hydrolase" evidence="3">
    <location>
        <begin position="87"/>
        <end position="124"/>
    </location>
</feature>
<sequence length="241" mass="27691">MSMCKSVDMEGLMKFSSSFLDSKLMFGVNVAPSFCSHRGLLTKASYSSTSYDATRSVSKKNFLEDTFSYKINSTNHTSLYFRDKWLLDASDDEYGGVLINAERLPSDPDKFTFVLRASLSHWKVKIDTEFVEVMAFRHVHDVAFQKSDLFFVCLLRPLSKQIMVDDVEIQDAKWMPLVEFVEQPLIQEDDMFKKIIDIFIARLGKRYCGLSVHQLVSKFDDKLSTLYFNTVDDPNLNCQAS</sequence>
<dbReference type="GO" id="GO:0047631">
    <property type="term" value="F:ADP-ribose diphosphatase activity"/>
    <property type="evidence" value="ECO:0000318"/>
    <property type="project" value="GO_Central"/>
</dbReference>
<keyword evidence="5" id="KW-1185">Reference proteome</keyword>
<dbReference type="PaxDb" id="4113-PGSC0003DMT400005803"/>
<dbReference type="ExpressionAtlas" id="M0ZQG2">
    <property type="expression patterns" value="baseline and differential"/>
</dbReference>
<name>M0ZQG2_SOLTU</name>
<organism evidence="4 5">
    <name type="scientific">Solanum tuberosum</name>
    <name type="common">Potato</name>
    <dbReference type="NCBI Taxonomy" id="4113"/>
    <lineage>
        <taxon>Eukaryota</taxon>
        <taxon>Viridiplantae</taxon>
        <taxon>Streptophyta</taxon>
        <taxon>Embryophyta</taxon>
        <taxon>Tracheophyta</taxon>
        <taxon>Spermatophyta</taxon>
        <taxon>Magnoliopsida</taxon>
        <taxon>eudicotyledons</taxon>
        <taxon>Gunneridae</taxon>
        <taxon>Pentapetalae</taxon>
        <taxon>asterids</taxon>
        <taxon>lamiids</taxon>
        <taxon>Solanales</taxon>
        <taxon>Solanaceae</taxon>
        <taxon>Solanoideae</taxon>
        <taxon>Solaneae</taxon>
        <taxon>Solanum</taxon>
    </lineage>
</organism>
<dbReference type="eggNOG" id="KOG0648">
    <property type="taxonomic scope" value="Eukaryota"/>
</dbReference>
<evidence type="ECO:0000256" key="1">
    <source>
        <dbReference type="ARBA" id="ARBA00005582"/>
    </source>
</evidence>
<dbReference type="SUPFAM" id="SSF55811">
    <property type="entry name" value="Nudix"/>
    <property type="match status" value="1"/>
</dbReference>
<dbReference type="GO" id="GO:0035529">
    <property type="term" value="F:NADH pyrophosphatase activity"/>
    <property type="evidence" value="ECO:0000318"/>
    <property type="project" value="GO_Central"/>
</dbReference>
<dbReference type="Proteomes" id="UP000011115">
    <property type="component" value="Unassembled WGS sequence"/>
</dbReference>
<comment type="similarity">
    <text evidence="1">Belongs to the Nudix hydrolase family.</text>
</comment>
<evidence type="ECO:0000313" key="5">
    <source>
        <dbReference type="Proteomes" id="UP000011115"/>
    </source>
</evidence>
<dbReference type="PANTHER" id="PTHR13994:SF13">
    <property type="entry name" value="FI03680P"/>
    <property type="match status" value="1"/>
</dbReference>
<evidence type="ECO:0000256" key="2">
    <source>
        <dbReference type="ARBA" id="ARBA00022801"/>
    </source>
</evidence>
<dbReference type="Gramene" id="PGSC0003DMT400005803">
    <property type="protein sequence ID" value="PGSC0003DMT400005803"/>
    <property type="gene ID" value="PGSC0003DMG401002270"/>
</dbReference>
<dbReference type="Pfam" id="PF18290">
    <property type="entry name" value="Nudix_hydro"/>
    <property type="match status" value="1"/>
</dbReference>
<dbReference type="InParanoid" id="M0ZQG2"/>
<proteinExistence type="inferred from homology"/>